<protein>
    <submittedName>
        <fullName evidence="2">Uncharacterized protein</fullName>
    </submittedName>
</protein>
<dbReference type="EMBL" id="JAWDGP010003079">
    <property type="protein sequence ID" value="KAK3777386.1"/>
    <property type="molecule type" value="Genomic_DNA"/>
</dbReference>
<gene>
    <name evidence="2" type="ORF">RRG08_032491</name>
</gene>
<accession>A0AAE0ZYR0</accession>
<name>A0AAE0ZYR0_9GAST</name>
<comment type="caution">
    <text evidence="2">The sequence shown here is derived from an EMBL/GenBank/DDBJ whole genome shotgun (WGS) entry which is preliminary data.</text>
</comment>
<evidence type="ECO:0000256" key="1">
    <source>
        <dbReference type="SAM" id="MobiDB-lite"/>
    </source>
</evidence>
<keyword evidence="3" id="KW-1185">Reference proteome</keyword>
<organism evidence="2 3">
    <name type="scientific">Elysia crispata</name>
    <name type="common">lettuce slug</name>
    <dbReference type="NCBI Taxonomy" id="231223"/>
    <lineage>
        <taxon>Eukaryota</taxon>
        <taxon>Metazoa</taxon>
        <taxon>Spiralia</taxon>
        <taxon>Lophotrochozoa</taxon>
        <taxon>Mollusca</taxon>
        <taxon>Gastropoda</taxon>
        <taxon>Heterobranchia</taxon>
        <taxon>Euthyneura</taxon>
        <taxon>Panpulmonata</taxon>
        <taxon>Sacoglossa</taxon>
        <taxon>Placobranchoidea</taxon>
        <taxon>Plakobranchidae</taxon>
        <taxon>Elysia</taxon>
    </lineage>
</organism>
<reference evidence="2" key="1">
    <citation type="journal article" date="2023" name="G3 (Bethesda)">
        <title>A reference genome for the long-term kleptoplast-retaining sea slug Elysia crispata morphotype clarki.</title>
        <authorList>
            <person name="Eastman K.E."/>
            <person name="Pendleton A.L."/>
            <person name="Shaikh M.A."/>
            <person name="Suttiyut T."/>
            <person name="Ogas R."/>
            <person name="Tomko P."/>
            <person name="Gavelis G."/>
            <person name="Widhalm J.R."/>
            <person name="Wisecaver J.H."/>
        </authorList>
    </citation>
    <scope>NUCLEOTIDE SEQUENCE</scope>
    <source>
        <strain evidence="2">ECLA1</strain>
    </source>
</reference>
<feature type="region of interest" description="Disordered" evidence="1">
    <location>
        <begin position="154"/>
        <end position="177"/>
    </location>
</feature>
<evidence type="ECO:0000313" key="2">
    <source>
        <dbReference type="EMBL" id="KAK3777386.1"/>
    </source>
</evidence>
<dbReference type="AlphaFoldDB" id="A0AAE0ZYR0"/>
<sequence length="226" mass="24589">MEVEMELFLAPSFKLKNLETAAFSDDTARPSVSPACENFDFDTNYLSLHCDNHGLKSAHWTADRASDGRMRTGSITHVRFQVKCGASAGDWLELVTYWTLHERHLRARLGKPDRVAQTPVGTVIKDTDPDISRLGKPGRVAQTPVGTVIKDTDPDISRLGKPGRVAQTPTRLGKPDRVAQTPVGTVIKDTDPDISRLGKPDRVAQTPVGTVIKDTDPLAAPETSPG</sequence>
<dbReference type="Proteomes" id="UP001283361">
    <property type="component" value="Unassembled WGS sequence"/>
</dbReference>
<evidence type="ECO:0000313" key="3">
    <source>
        <dbReference type="Proteomes" id="UP001283361"/>
    </source>
</evidence>
<proteinExistence type="predicted"/>